<feature type="compositionally biased region" description="Basic and acidic residues" evidence="1">
    <location>
        <begin position="244"/>
        <end position="268"/>
    </location>
</feature>
<feature type="compositionally biased region" description="Polar residues" evidence="1">
    <location>
        <begin position="424"/>
        <end position="435"/>
    </location>
</feature>
<evidence type="ECO:0000313" key="2">
    <source>
        <dbReference type="EMBL" id="CAF9926166.1"/>
    </source>
</evidence>
<accession>A0A8H3FRW4</accession>
<feature type="region of interest" description="Disordered" evidence="1">
    <location>
        <begin position="224"/>
        <end position="522"/>
    </location>
</feature>
<dbReference type="EMBL" id="CAJPDR010000211">
    <property type="protein sequence ID" value="CAF9926166.1"/>
    <property type="molecule type" value="Genomic_DNA"/>
</dbReference>
<protein>
    <submittedName>
        <fullName evidence="2">Uncharacterized protein</fullName>
    </submittedName>
</protein>
<name>A0A8H3FRW4_9LECA</name>
<feature type="compositionally biased region" description="Basic residues" evidence="1">
    <location>
        <begin position="44"/>
        <end position="53"/>
    </location>
</feature>
<evidence type="ECO:0000313" key="3">
    <source>
        <dbReference type="Proteomes" id="UP000664203"/>
    </source>
</evidence>
<keyword evidence="3" id="KW-1185">Reference proteome</keyword>
<feature type="compositionally biased region" description="Basic and acidic residues" evidence="1">
    <location>
        <begin position="496"/>
        <end position="522"/>
    </location>
</feature>
<feature type="compositionally biased region" description="Basic and acidic residues" evidence="1">
    <location>
        <begin position="451"/>
        <end position="464"/>
    </location>
</feature>
<feature type="compositionally biased region" description="Low complexity" evidence="1">
    <location>
        <begin position="330"/>
        <end position="341"/>
    </location>
</feature>
<dbReference type="AlphaFoldDB" id="A0A8H3FRW4"/>
<dbReference type="OrthoDB" id="5403515at2759"/>
<sequence length="569" mass="63905">MASDQDKGWNHRYYDSYRPVTKGEASSENRSPTITAESEAFRYHSNKHWHRAKSSSNSTPKGDASSTLKASRGQSQDYSSPAASVPDETPPTTGHHLQQLTRMASQGRKGTSIPDAALSRRSSRAVDAEEETHESEAQSRGFYPSSRSRTSNAVHVGRYELKRRQGDEETERSPKRSRGEEDDRDRPANRPRNAEEDEPVRLHCKNFMCMAKRHTAKYCEEFSLSPSGISRPRPCNPLPPTEPASHRAWKESLEHAHGEDSLPKRPEKIVLPNHGPVKAGEGTRPRASRNVFDPNFEDTRRVPQQSGPIEKGASSPTDRPLQGLREPKRSSSPWSRTTSTSEQLTISTQAPGRLATPPSTQPSISPLDPRLRRGPALTPLVSPLRSLQMSLEPGEIPSVEPQMLGERPSNPSQHRPLEAGATPSPASVQHEQYPSQACGRREAYVPATSSWKEDRCPRAPDQKHQTTSQGPIGNEEPVLPSSTPNEHSASDSLDTLEARMKAFEEEERVKQKEHEEELARKARRQKMEYEHELEEMINQKKHDADMARKAAVMRQAEEHERRLAELRRR</sequence>
<proteinExistence type="predicted"/>
<feature type="compositionally biased region" description="Polar residues" evidence="1">
    <location>
        <begin position="54"/>
        <end position="82"/>
    </location>
</feature>
<feature type="compositionally biased region" description="Basic and acidic residues" evidence="1">
    <location>
        <begin position="157"/>
        <end position="194"/>
    </location>
</feature>
<evidence type="ECO:0000256" key="1">
    <source>
        <dbReference type="SAM" id="MobiDB-lite"/>
    </source>
</evidence>
<organism evidence="2 3">
    <name type="scientific">Alectoria fallacina</name>
    <dbReference type="NCBI Taxonomy" id="1903189"/>
    <lineage>
        <taxon>Eukaryota</taxon>
        <taxon>Fungi</taxon>
        <taxon>Dikarya</taxon>
        <taxon>Ascomycota</taxon>
        <taxon>Pezizomycotina</taxon>
        <taxon>Lecanoromycetes</taxon>
        <taxon>OSLEUM clade</taxon>
        <taxon>Lecanoromycetidae</taxon>
        <taxon>Lecanorales</taxon>
        <taxon>Lecanorineae</taxon>
        <taxon>Parmeliaceae</taxon>
        <taxon>Alectoria</taxon>
    </lineage>
</organism>
<feature type="region of interest" description="Disordered" evidence="1">
    <location>
        <begin position="1"/>
        <end position="200"/>
    </location>
</feature>
<feature type="compositionally biased region" description="Polar residues" evidence="1">
    <location>
        <begin position="24"/>
        <end position="36"/>
    </location>
</feature>
<dbReference type="Proteomes" id="UP000664203">
    <property type="component" value="Unassembled WGS sequence"/>
</dbReference>
<feature type="compositionally biased region" description="Polar residues" evidence="1">
    <location>
        <begin position="90"/>
        <end position="104"/>
    </location>
</feature>
<feature type="compositionally biased region" description="Basic and acidic residues" evidence="1">
    <location>
        <begin position="1"/>
        <end position="15"/>
    </location>
</feature>
<gene>
    <name evidence="2" type="ORF">ALECFALPRED_003378</name>
</gene>
<reference evidence="2" key="1">
    <citation type="submission" date="2021-03" db="EMBL/GenBank/DDBJ databases">
        <authorList>
            <person name="Tagirdzhanova G."/>
        </authorList>
    </citation>
    <scope>NUCLEOTIDE SEQUENCE</scope>
</reference>
<feature type="compositionally biased region" description="Polar residues" evidence="1">
    <location>
        <begin position="480"/>
        <end position="493"/>
    </location>
</feature>
<comment type="caution">
    <text evidence="2">The sequence shown here is derived from an EMBL/GenBank/DDBJ whole genome shotgun (WGS) entry which is preliminary data.</text>
</comment>